<organism evidence="3 4">
    <name type="scientific">Miscanthus lutarioriparius</name>
    <dbReference type="NCBI Taxonomy" id="422564"/>
    <lineage>
        <taxon>Eukaryota</taxon>
        <taxon>Viridiplantae</taxon>
        <taxon>Streptophyta</taxon>
        <taxon>Embryophyta</taxon>
        <taxon>Tracheophyta</taxon>
        <taxon>Spermatophyta</taxon>
        <taxon>Magnoliopsida</taxon>
        <taxon>Liliopsida</taxon>
        <taxon>Poales</taxon>
        <taxon>Poaceae</taxon>
        <taxon>PACMAD clade</taxon>
        <taxon>Panicoideae</taxon>
        <taxon>Andropogonodae</taxon>
        <taxon>Andropogoneae</taxon>
        <taxon>Saccharinae</taxon>
        <taxon>Miscanthus</taxon>
    </lineage>
</organism>
<protein>
    <recommendedName>
        <fullName evidence="2">DUF8040 domain-containing protein</fullName>
    </recommendedName>
</protein>
<dbReference type="AlphaFoldDB" id="A0A811Q3H1"/>
<name>A0A811Q3H1_9POAL</name>
<evidence type="ECO:0000313" key="3">
    <source>
        <dbReference type="EMBL" id="CAD6253519.1"/>
    </source>
</evidence>
<feature type="region of interest" description="Disordered" evidence="1">
    <location>
        <begin position="134"/>
        <end position="219"/>
    </location>
</feature>
<dbReference type="PANTHER" id="PTHR47069:SF14">
    <property type="entry name" value="OS07G0253400 PROTEIN"/>
    <property type="match status" value="1"/>
</dbReference>
<dbReference type="OrthoDB" id="999951at2759"/>
<sequence>MSKLVSRRLTAAEKVVVVGGRQWLDAHRVSLTSSSALDGYHGGSNQDGDFNDGSLDNASGYGDGSETRDFLSQAPPYAGSGAHTGFRNNSGDVFGYGFGSKAPSLSHLGFSELDLNASHSWPGLARYQEILQSPAEDGGSGSAHDPPPVRVPSRAGRGSLGLRPPRRRVPPLGPHGDEAGGSAGGSRRPSVRRSLVQPTAADEDVPPTNVPSTLSRAQWSPQNTRTFCQLYVDEIDKGNCPRDGSISASAEWWKTNDKDNKLKGTLPDYMDLLERMFLGVAVTGETAYAPSRRNAPLSVSSDDDEDVHTPQSTGSKRSYSSLSTRSTAASPSKRGRSPAVRMNEGIRNLTVSLDNRTEALKEIWHERNQAVEKKKNDKMDTIDQVIQLAKEAGATEENERQWIGVLMITQNEAAMRMFIKSEAKGRMAIIKHYAGGAAQPAAPVVDEDDDDDDDEQWEEDFFSLFFDDIEEETAIVYGMSQYAMHMQKYYNRAYYRVPKMTGLDWVEHKLANETACYNMFRITPDMFYRLHKVLTDEYDLKDTKKSTSTEALGMFLWMVGAPQSYRQADDRFERSLATVHNMFYRVLPCVVALGNDIIKPVDPEFSTMHPRGSVPAEKPARCSEWHAFAQRPHDNPAGALGRRERCRHRPYRGVRRNATLLVLSASCNLRRSSRFFRRRRSTPRGREVPDIRT</sequence>
<dbReference type="InterPro" id="IPR058353">
    <property type="entry name" value="DUF8040"/>
</dbReference>
<proteinExistence type="predicted"/>
<feature type="region of interest" description="Disordered" evidence="1">
    <location>
        <begin position="35"/>
        <end position="76"/>
    </location>
</feature>
<evidence type="ECO:0000256" key="1">
    <source>
        <dbReference type="SAM" id="MobiDB-lite"/>
    </source>
</evidence>
<evidence type="ECO:0000259" key="2">
    <source>
        <dbReference type="Pfam" id="PF26138"/>
    </source>
</evidence>
<reference evidence="3" key="1">
    <citation type="submission" date="2020-10" db="EMBL/GenBank/DDBJ databases">
        <authorList>
            <person name="Han B."/>
            <person name="Lu T."/>
            <person name="Zhao Q."/>
            <person name="Huang X."/>
            <person name="Zhao Y."/>
        </authorList>
    </citation>
    <scope>NUCLEOTIDE SEQUENCE</scope>
</reference>
<feature type="compositionally biased region" description="Low complexity" evidence="1">
    <location>
        <begin position="152"/>
        <end position="163"/>
    </location>
</feature>
<dbReference type="Proteomes" id="UP000604825">
    <property type="component" value="Unassembled WGS sequence"/>
</dbReference>
<evidence type="ECO:0000313" key="4">
    <source>
        <dbReference type="Proteomes" id="UP000604825"/>
    </source>
</evidence>
<feature type="domain" description="DUF8040" evidence="2">
    <location>
        <begin position="499"/>
        <end position="591"/>
    </location>
</feature>
<dbReference type="EMBL" id="CAJGYO010000009">
    <property type="protein sequence ID" value="CAD6253519.1"/>
    <property type="molecule type" value="Genomic_DNA"/>
</dbReference>
<feature type="compositionally biased region" description="Polar residues" evidence="1">
    <location>
        <begin position="210"/>
        <end position="219"/>
    </location>
</feature>
<feature type="compositionally biased region" description="Low complexity" evidence="1">
    <location>
        <begin position="185"/>
        <end position="194"/>
    </location>
</feature>
<feature type="region of interest" description="Disordered" evidence="1">
    <location>
        <begin position="291"/>
        <end position="343"/>
    </location>
</feature>
<dbReference type="PANTHER" id="PTHR47069">
    <property type="match status" value="1"/>
</dbReference>
<feature type="compositionally biased region" description="Low complexity" evidence="1">
    <location>
        <begin position="312"/>
        <end position="332"/>
    </location>
</feature>
<gene>
    <name evidence="3" type="ORF">NCGR_LOCUS37144</name>
</gene>
<accession>A0A811Q3H1</accession>
<keyword evidence="4" id="KW-1185">Reference proteome</keyword>
<comment type="caution">
    <text evidence="3">The sequence shown here is derived from an EMBL/GenBank/DDBJ whole genome shotgun (WGS) entry which is preliminary data.</text>
</comment>
<dbReference type="Pfam" id="PF26138">
    <property type="entry name" value="DUF8040"/>
    <property type="match status" value="1"/>
</dbReference>